<feature type="transmembrane region" description="Helical" evidence="1">
    <location>
        <begin position="21"/>
        <end position="41"/>
    </location>
</feature>
<dbReference type="RefSeq" id="WP_120709831.1">
    <property type="nucleotide sequence ID" value="NZ_RBCJ01000001.1"/>
</dbReference>
<keyword evidence="1" id="KW-1133">Transmembrane helix</keyword>
<accession>A0A3B0CCC1</accession>
<evidence type="ECO:0000313" key="4">
    <source>
        <dbReference type="Proteomes" id="UP000276603"/>
    </source>
</evidence>
<evidence type="ECO:0000256" key="1">
    <source>
        <dbReference type="SAM" id="Phobius"/>
    </source>
</evidence>
<sequence length="446" mass="50892">MSQRKSRSTKKNLLWRIHSWVGLYAGVVIAFLSLTGAAALFRMEIDEALNPSLYVVEKESTKMALNDIAAAVTKAHPDKELFEVYIPTEATGTYNLRLMAKSAPRIFPVFWEVFVNPYTGEILGERNYYKTFNYYLRNIHVRFYEAFWGRQIVGLAGLALLISTITGFLIYGRFMKKQSLGEIRGKNLRMRQADLHKFIGVLALAFNLMIAITGTWLGLQNQLQKAFSIERPNMYKRTEKPLTSKEDLAMTVNFDQALKKSSSIFPQLIPKTVRPSRDGARTIEIVGDVPEQAYERLSNKLVLDKVNLNTLLKYNISEDDFGGKLFFVQESFHFGDFGGIWLKIFYAFLALTSGFLALSGFIIYLKRTEKKRTGKPSFIELRPLLYRWVFGIVAFCVVVGVMSVIWGIGVPSLVVIILFYGLLAFLLLKALFLWVRSRFSKKPLQV</sequence>
<keyword evidence="4" id="KW-1185">Reference proteome</keyword>
<comment type="caution">
    <text evidence="3">The sequence shown here is derived from an EMBL/GenBank/DDBJ whole genome shotgun (WGS) entry which is preliminary data.</text>
</comment>
<dbReference type="PANTHER" id="PTHR34219">
    <property type="entry name" value="IRON-REGULATED INNER MEMBRANE PROTEIN-RELATED"/>
    <property type="match status" value="1"/>
</dbReference>
<feature type="transmembrane region" description="Helical" evidence="1">
    <location>
        <begin position="152"/>
        <end position="174"/>
    </location>
</feature>
<keyword evidence="1" id="KW-0472">Membrane</keyword>
<dbReference type="Pfam" id="PF03413">
    <property type="entry name" value="PepSY"/>
    <property type="match status" value="1"/>
</dbReference>
<dbReference type="OrthoDB" id="111691at2"/>
<keyword evidence="1" id="KW-0812">Transmembrane</keyword>
<feature type="transmembrane region" description="Helical" evidence="1">
    <location>
        <begin position="195"/>
        <end position="219"/>
    </location>
</feature>
<proteinExistence type="predicted"/>
<dbReference type="EMBL" id="RBCJ01000001">
    <property type="protein sequence ID" value="RKN82640.1"/>
    <property type="molecule type" value="Genomic_DNA"/>
</dbReference>
<gene>
    <name evidence="3" type="ORF">D7Z94_02015</name>
</gene>
<name>A0A3B0CCC1_9FLAO</name>
<feature type="domain" description="PepSY" evidence="2">
    <location>
        <begin position="64"/>
        <end position="125"/>
    </location>
</feature>
<feature type="transmembrane region" description="Helical" evidence="1">
    <location>
        <begin position="414"/>
        <end position="435"/>
    </location>
</feature>
<protein>
    <recommendedName>
        <fullName evidence="2">PepSY domain-containing protein</fullName>
    </recommendedName>
</protein>
<dbReference type="Proteomes" id="UP000276603">
    <property type="component" value="Unassembled WGS sequence"/>
</dbReference>
<evidence type="ECO:0000313" key="3">
    <source>
        <dbReference type="EMBL" id="RKN82640.1"/>
    </source>
</evidence>
<feature type="transmembrane region" description="Helical" evidence="1">
    <location>
        <begin position="385"/>
        <end position="408"/>
    </location>
</feature>
<dbReference type="InterPro" id="IPR025711">
    <property type="entry name" value="PepSY"/>
</dbReference>
<dbReference type="AlphaFoldDB" id="A0A3B0CCC1"/>
<evidence type="ECO:0000259" key="2">
    <source>
        <dbReference type="Pfam" id="PF03413"/>
    </source>
</evidence>
<dbReference type="InterPro" id="IPR005625">
    <property type="entry name" value="PepSY-ass_TM"/>
</dbReference>
<organism evidence="3 4">
    <name type="scientific">Ulvibacterium marinum</name>
    <dbReference type="NCBI Taxonomy" id="2419782"/>
    <lineage>
        <taxon>Bacteria</taxon>
        <taxon>Pseudomonadati</taxon>
        <taxon>Bacteroidota</taxon>
        <taxon>Flavobacteriia</taxon>
        <taxon>Flavobacteriales</taxon>
        <taxon>Flavobacteriaceae</taxon>
        <taxon>Ulvibacterium</taxon>
    </lineage>
</organism>
<dbReference type="Pfam" id="PF03929">
    <property type="entry name" value="PepSY_TM"/>
    <property type="match status" value="1"/>
</dbReference>
<reference evidence="3 4" key="1">
    <citation type="submission" date="2018-10" db="EMBL/GenBank/DDBJ databases">
        <title>Ulvibacterium marinum gen. nov., sp. nov., a novel marine bacterium of the family Flavobacteriaceae, isolated from a culture of the green alga Ulva prolifera.</title>
        <authorList>
            <person name="Zhang Z."/>
        </authorList>
    </citation>
    <scope>NUCLEOTIDE SEQUENCE [LARGE SCALE GENOMIC DNA]</scope>
    <source>
        <strain evidence="3 4">CCMM003</strain>
    </source>
</reference>
<feature type="transmembrane region" description="Helical" evidence="1">
    <location>
        <begin position="344"/>
        <end position="365"/>
    </location>
</feature>